<name>A0A0C4DVY0_MAGP6</name>
<keyword evidence="14" id="KW-1185">Reference proteome</keyword>
<accession>A0A0C4DVY0</accession>
<reference evidence="12" key="2">
    <citation type="submission" date="2010-05" db="EMBL/GenBank/DDBJ databases">
        <title>The Genome Sequence of Magnaporthe poae strain ATCC 64411.</title>
        <authorList>
            <consortium name="The Broad Institute Genome Sequencing Platform"/>
            <consortium name="Broad Institute Genome Sequencing Center for Infectious Disease"/>
            <person name="Ma L.-J."/>
            <person name="Dead R."/>
            <person name="Young S."/>
            <person name="Zeng Q."/>
            <person name="Koehrsen M."/>
            <person name="Alvarado L."/>
            <person name="Berlin A."/>
            <person name="Chapman S.B."/>
            <person name="Chen Z."/>
            <person name="Freedman E."/>
            <person name="Gellesch M."/>
            <person name="Goldberg J."/>
            <person name="Griggs A."/>
            <person name="Gujja S."/>
            <person name="Heilman E.R."/>
            <person name="Heiman D."/>
            <person name="Hepburn T."/>
            <person name="Howarth C."/>
            <person name="Jen D."/>
            <person name="Larson L."/>
            <person name="Mehta T."/>
            <person name="Neiman D."/>
            <person name="Pearson M."/>
            <person name="Roberts A."/>
            <person name="Saif S."/>
            <person name="Shea T."/>
            <person name="Shenoy N."/>
            <person name="Sisk P."/>
            <person name="Stolte C."/>
            <person name="Sykes S."/>
            <person name="Walk T."/>
            <person name="White J."/>
            <person name="Yandava C."/>
            <person name="Haas B."/>
            <person name="Nusbaum C."/>
            <person name="Birren B."/>
        </authorList>
    </citation>
    <scope>NUCLEOTIDE SEQUENCE</scope>
    <source>
        <strain evidence="12">ATCC 64411</strain>
    </source>
</reference>
<evidence type="ECO:0000256" key="2">
    <source>
        <dbReference type="ARBA" id="ARBA00004496"/>
    </source>
</evidence>
<evidence type="ECO:0000313" key="12">
    <source>
        <dbReference type="EMBL" id="KLU85116.1"/>
    </source>
</evidence>
<dbReference type="AlphaFoldDB" id="A0A0C4DVY0"/>
<feature type="compositionally biased region" description="Low complexity" evidence="9">
    <location>
        <begin position="288"/>
        <end position="300"/>
    </location>
</feature>
<organism evidence="13 14">
    <name type="scientific">Magnaporthiopsis poae (strain ATCC 64411 / 73-15)</name>
    <name type="common">Kentucky bluegrass fungus</name>
    <name type="synonym">Magnaporthe poae</name>
    <dbReference type="NCBI Taxonomy" id="644358"/>
    <lineage>
        <taxon>Eukaryota</taxon>
        <taxon>Fungi</taxon>
        <taxon>Dikarya</taxon>
        <taxon>Ascomycota</taxon>
        <taxon>Pezizomycotina</taxon>
        <taxon>Sordariomycetes</taxon>
        <taxon>Sordariomycetidae</taxon>
        <taxon>Magnaporthales</taxon>
        <taxon>Magnaporthaceae</taxon>
        <taxon>Magnaporthiopsis</taxon>
    </lineage>
</organism>
<dbReference type="InterPro" id="IPR041212">
    <property type="entry name" value="Vta1_C"/>
</dbReference>
<reference evidence="13" key="4">
    <citation type="journal article" date="2015" name="G3 (Bethesda)">
        <title>Genome sequences of three phytopathogenic species of the Magnaporthaceae family of fungi.</title>
        <authorList>
            <person name="Okagaki L.H."/>
            <person name="Nunes C.C."/>
            <person name="Sailsbery J."/>
            <person name="Clay B."/>
            <person name="Brown D."/>
            <person name="John T."/>
            <person name="Oh Y."/>
            <person name="Young N."/>
            <person name="Fitzgerald M."/>
            <person name="Haas B.J."/>
            <person name="Zeng Q."/>
            <person name="Young S."/>
            <person name="Adiconis X."/>
            <person name="Fan L."/>
            <person name="Levin J.Z."/>
            <person name="Mitchell T.K."/>
            <person name="Okubara P.A."/>
            <person name="Farman M.L."/>
            <person name="Kohn L.M."/>
            <person name="Birren B."/>
            <person name="Ma L.-J."/>
            <person name="Dean R.A."/>
        </authorList>
    </citation>
    <scope>NUCLEOTIDE SEQUENCE</scope>
    <source>
        <strain evidence="13">ATCC 64411 / 73-15</strain>
    </source>
</reference>
<protein>
    <recommendedName>
        <fullName evidence="15">Vacuolar protein sorting-associated protein VTA1</fullName>
    </recommendedName>
</protein>
<dbReference type="EMBL" id="GL876968">
    <property type="protein sequence ID" value="KLU85116.1"/>
    <property type="molecule type" value="Genomic_DNA"/>
</dbReference>
<proteinExistence type="inferred from homology"/>
<dbReference type="PANTHER" id="PTHR46009">
    <property type="entry name" value="VACUOLAR PROTEIN SORTING-ASSOCIATED PROTEIN VTA1 HOMOLOG"/>
    <property type="match status" value="1"/>
</dbReference>
<dbReference type="Gene3D" id="1.25.40.270">
    <property type="entry name" value="Vacuolar protein sorting-associated protein vta1"/>
    <property type="match status" value="1"/>
</dbReference>
<dbReference type="OMA" id="AYWCEYH"/>
<evidence type="ECO:0000256" key="3">
    <source>
        <dbReference type="ARBA" id="ARBA00007895"/>
    </source>
</evidence>
<reference evidence="12" key="3">
    <citation type="submission" date="2011-03" db="EMBL/GenBank/DDBJ databases">
        <title>Annotation of Magnaporthe poae ATCC 64411.</title>
        <authorList>
            <person name="Ma L.-J."/>
            <person name="Dead R."/>
            <person name="Young S.K."/>
            <person name="Zeng Q."/>
            <person name="Gargeya S."/>
            <person name="Fitzgerald M."/>
            <person name="Haas B."/>
            <person name="Abouelleil A."/>
            <person name="Alvarado L."/>
            <person name="Arachchi H.M."/>
            <person name="Berlin A."/>
            <person name="Brown A."/>
            <person name="Chapman S.B."/>
            <person name="Chen Z."/>
            <person name="Dunbar C."/>
            <person name="Freedman E."/>
            <person name="Gearin G."/>
            <person name="Gellesch M."/>
            <person name="Goldberg J."/>
            <person name="Griggs A."/>
            <person name="Gujja S."/>
            <person name="Heiman D."/>
            <person name="Howarth C."/>
            <person name="Larson L."/>
            <person name="Lui A."/>
            <person name="MacDonald P.J.P."/>
            <person name="Mehta T."/>
            <person name="Montmayeur A."/>
            <person name="Murphy C."/>
            <person name="Neiman D."/>
            <person name="Pearson M."/>
            <person name="Priest M."/>
            <person name="Roberts A."/>
            <person name="Saif S."/>
            <person name="Shea T."/>
            <person name="Shenoy N."/>
            <person name="Sisk P."/>
            <person name="Stolte C."/>
            <person name="Sykes S."/>
            <person name="Yandava C."/>
            <person name="Wortman J."/>
            <person name="Nusbaum C."/>
            <person name="Birren B."/>
        </authorList>
    </citation>
    <scope>NUCLEOTIDE SEQUENCE</scope>
    <source>
        <strain evidence="12">ATCC 64411</strain>
    </source>
</reference>
<feature type="domain" description="Vta1/callose synthase N-terminal" evidence="10">
    <location>
        <begin position="17"/>
        <end position="159"/>
    </location>
</feature>
<feature type="compositionally biased region" description="Low complexity" evidence="9">
    <location>
        <begin position="181"/>
        <end position="195"/>
    </location>
</feature>
<dbReference type="InterPro" id="IPR039431">
    <property type="entry name" value="Vta1/CALS_N"/>
</dbReference>
<dbReference type="InterPro" id="IPR023175">
    <property type="entry name" value="Vta1/CALS_N_sf"/>
</dbReference>
<evidence type="ECO:0000256" key="4">
    <source>
        <dbReference type="ARBA" id="ARBA00022448"/>
    </source>
</evidence>
<feature type="compositionally biased region" description="Polar residues" evidence="9">
    <location>
        <begin position="243"/>
        <end position="261"/>
    </location>
</feature>
<dbReference type="GO" id="GO:0032511">
    <property type="term" value="P:late endosome to vacuole transport via multivesicular body sorting pathway"/>
    <property type="evidence" value="ECO:0007669"/>
    <property type="project" value="InterPro"/>
</dbReference>
<keyword evidence="4" id="KW-0813">Transport</keyword>
<evidence type="ECO:0000256" key="5">
    <source>
        <dbReference type="ARBA" id="ARBA00022490"/>
    </source>
</evidence>
<dbReference type="GO" id="GO:0005771">
    <property type="term" value="C:multivesicular body"/>
    <property type="evidence" value="ECO:0007669"/>
    <property type="project" value="TreeGrafter"/>
</dbReference>
<gene>
    <name evidence="12" type="ORF">MAPG_04147</name>
</gene>
<dbReference type="Pfam" id="PF18097">
    <property type="entry name" value="Vta1_C"/>
    <property type="match status" value="1"/>
</dbReference>
<dbReference type="PANTHER" id="PTHR46009:SF1">
    <property type="entry name" value="VACUOLAR PROTEIN SORTING-ASSOCIATED PROTEIN VTA1 HOMOLOG"/>
    <property type="match status" value="1"/>
</dbReference>
<keyword evidence="7" id="KW-0653">Protein transport</keyword>
<dbReference type="GO" id="GO:0010008">
    <property type="term" value="C:endosome membrane"/>
    <property type="evidence" value="ECO:0007669"/>
    <property type="project" value="UniProtKB-SubCell"/>
</dbReference>
<comment type="subcellular location">
    <subcellularLocation>
        <location evidence="2">Cytoplasm</location>
    </subcellularLocation>
    <subcellularLocation>
        <location evidence="1">Endosome membrane</location>
        <topology evidence="1">Peripheral membrane protein</topology>
    </subcellularLocation>
</comment>
<reference evidence="14" key="1">
    <citation type="submission" date="2010-05" db="EMBL/GenBank/DDBJ databases">
        <title>The genome sequence of Magnaporthe poae strain ATCC 64411.</title>
        <authorList>
            <person name="Ma L.-J."/>
            <person name="Dead R."/>
            <person name="Young S."/>
            <person name="Zeng Q."/>
            <person name="Koehrsen M."/>
            <person name="Alvarado L."/>
            <person name="Berlin A."/>
            <person name="Chapman S.B."/>
            <person name="Chen Z."/>
            <person name="Freedman E."/>
            <person name="Gellesch M."/>
            <person name="Goldberg J."/>
            <person name="Griggs A."/>
            <person name="Gujja S."/>
            <person name="Heilman E.R."/>
            <person name="Heiman D."/>
            <person name="Hepburn T."/>
            <person name="Howarth C."/>
            <person name="Jen D."/>
            <person name="Larson L."/>
            <person name="Mehta T."/>
            <person name="Neiman D."/>
            <person name="Pearson M."/>
            <person name="Roberts A."/>
            <person name="Saif S."/>
            <person name="Shea T."/>
            <person name="Shenoy N."/>
            <person name="Sisk P."/>
            <person name="Stolte C."/>
            <person name="Sykes S."/>
            <person name="Walk T."/>
            <person name="White J."/>
            <person name="Yandava C."/>
            <person name="Haas B."/>
            <person name="Nusbaum C."/>
            <person name="Birren B."/>
        </authorList>
    </citation>
    <scope>NUCLEOTIDE SEQUENCE [LARGE SCALE GENOMIC DNA]</scope>
    <source>
        <strain evidence="14">ATCC 64411 / 73-15</strain>
    </source>
</reference>
<reference evidence="13" key="5">
    <citation type="submission" date="2015-06" db="UniProtKB">
        <authorList>
            <consortium name="EnsemblFungi"/>
        </authorList>
    </citation>
    <scope>IDENTIFICATION</scope>
    <source>
        <strain evidence="13">ATCC 64411</strain>
    </source>
</reference>
<evidence type="ECO:0000259" key="11">
    <source>
        <dbReference type="Pfam" id="PF18097"/>
    </source>
</evidence>
<comment type="similarity">
    <text evidence="3">Belongs to the VTA1 family.</text>
</comment>
<feature type="compositionally biased region" description="Pro residues" evidence="9">
    <location>
        <begin position="270"/>
        <end position="280"/>
    </location>
</feature>
<keyword evidence="6" id="KW-0967">Endosome</keyword>
<dbReference type="OrthoDB" id="391137at2759"/>
<keyword evidence="8" id="KW-0472">Membrane</keyword>
<dbReference type="GO" id="GO:0015031">
    <property type="term" value="P:protein transport"/>
    <property type="evidence" value="ECO:0007669"/>
    <property type="project" value="UniProtKB-KW"/>
</dbReference>
<sequence>MALDPPHALKQADLNLYKCATRCNQLRAHKPIVAYWCDYWVVNQILAQGLHTADSEIMTYTMALMDKLEQAKAEQANEEAVTDDDAGKAYIQQFAQETLDRAQKVVTANRVTGNTANTFDAAATFLNLMNIWGPADPETRQKIKYAKWSAVRILKAIKEGTDPNESNPRPQQPAEEEATESPADPDAQAPTDASSGPRPVSVEEIADSELKRNSAVVSAPDTTEAVPSPLAREDMTLPDAPPESSSASNFYTSQADQQQPNRLMRRVNPPSAPVTGPPTFAPSSEATPAVASPPISAPPSNYMDMTPNPTLARPVIPPPAAAPPIVPQMVRQNPPPPVVAPVVAPAAATAAAPPPSGYITDDLAITKAQKHARWAISALNFEDVPTAVKELRNALETLGAT</sequence>
<dbReference type="EnsemblFungi" id="MAPG_04147T0">
    <property type="protein sequence ID" value="MAPG_04147T0"/>
    <property type="gene ID" value="MAPG_04147"/>
</dbReference>
<dbReference type="Pfam" id="PF04652">
    <property type="entry name" value="Vta1"/>
    <property type="match status" value="1"/>
</dbReference>
<evidence type="ECO:0000259" key="10">
    <source>
        <dbReference type="Pfam" id="PF04652"/>
    </source>
</evidence>
<evidence type="ECO:0000256" key="1">
    <source>
        <dbReference type="ARBA" id="ARBA00004481"/>
    </source>
</evidence>
<feature type="region of interest" description="Disordered" evidence="9">
    <location>
        <begin position="157"/>
        <end position="301"/>
    </location>
</feature>
<dbReference type="STRING" id="644358.A0A0C4DVY0"/>
<evidence type="ECO:0000313" key="13">
    <source>
        <dbReference type="EnsemblFungi" id="MAPG_04147T0"/>
    </source>
</evidence>
<dbReference type="Gene3D" id="1.20.5.420">
    <property type="entry name" value="Immunoglobulin FC, subunit C"/>
    <property type="match status" value="1"/>
</dbReference>
<dbReference type="Proteomes" id="UP000011715">
    <property type="component" value="Unassembled WGS sequence"/>
</dbReference>
<evidence type="ECO:0000256" key="8">
    <source>
        <dbReference type="ARBA" id="ARBA00023136"/>
    </source>
</evidence>
<dbReference type="VEuPathDB" id="FungiDB:MAPG_04147"/>
<keyword evidence="5" id="KW-0963">Cytoplasm</keyword>
<evidence type="ECO:0000313" key="14">
    <source>
        <dbReference type="Proteomes" id="UP000011715"/>
    </source>
</evidence>
<evidence type="ECO:0000256" key="6">
    <source>
        <dbReference type="ARBA" id="ARBA00022753"/>
    </source>
</evidence>
<feature type="domain" description="Vta1 C-terminal" evidence="11">
    <location>
        <begin position="364"/>
        <end position="398"/>
    </location>
</feature>
<dbReference type="InterPro" id="IPR044538">
    <property type="entry name" value="Vta1-like"/>
</dbReference>
<evidence type="ECO:0008006" key="15">
    <source>
        <dbReference type="Google" id="ProtNLM"/>
    </source>
</evidence>
<dbReference type="eggNOG" id="KOG0917">
    <property type="taxonomic scope" value="Eukaryota"/>
</dbReference>
<dbReference type="EMBL" id="ADBL01000982">
    <property type="status" value="NOT_ANNOTATED_CDS"/>
    <property type="molecule type" value="Genomic_DNA"/>
</dbReference>
<evidence type="ECO:0000256" key="7">
    <source>
        <dbReference type="ARBA" id="ARBA00022927"/>
    </source>
</evidence>
<evidence type="ECO:0000256" key="9">
    <source>
        <dbReference type="SAM" id="MobiDB-lite"/>
    </source>
</evidence>